<keyword evidence="2" id="KW-1185">Reference proteome</keyword>
<dbReference type="Proteomes" id="UP000593576">
    <property type="component" value="Unassembled WGS sequence"/>
</dbReference>
<reference evidence="1 2" key="1">
    <citation type="journal article" date="2019" name="Genome Biol. Evol.">
        <title>Insights into the evolution of the New World diploid cottons (Gossypium, subgenus Houzingenia) based on genome sequencing.</title>
        <authorList>
            <person name="Grover C.E."/>
            <person name="Arick M.A. 2nd"/>
            <person name="Thrash A."/>
            <person name="Conover J.L."/>
            <person name="Sanders W.S."/>
            <person name="Peterson D.G."/>
            <person name="Frelichowski J.E."/>
            <person name="Scheffler J.A."/>
            <person name="Scheffler B.E."/>
            <person name="Wendel J.F."/>
        </authorList>
    </citation>
    <scope>NUCLEOTIDE SEQUENCE [LARGE SCALE GENOMIC DNA]</scope>
    <source>
        <strain evidence="1">1</strain>
        <tissue evidence="1">Leaf</tissue>
    </source>
</reference>
<protein>
    <submittedName>
        <fullName evidence="1">Uncharacterized protein</fullName>
    </submittedName>
</protein>
<organism evidence="1 2">
    <name type="scientific">Gossypium schwendimanii</name>
    <name type="common">Cotton</name>
    <dbReference type="NCBI Taxonomy" id="34291"/>
    <lineage>
        <taxon>Eukaryota</taxon>
        <taxon>Viridiplantae</taxon>
        <taxon>Streptophyta</taxon>
        <taxon>Embryophyta</taxon>
        <taxon>Tracheophyta</taxon>
        <taxon>Spermatophyta</taxon>
        <taxon>Magnoliopsida</taxon>
        <taxon>eudicotyledons</taxon>
        <taxon>Gunneridae</taxon>
        <taxon>Pentapetalae</taxon>
        <taxon>rosids</taxon>
        <taxon>malvids</taxon>
        <taxon>Malvales</taxon>
        <taxon>Malvaceae</taxon>
        <taxon>Malvoideae</taxon>
        <taxon>Gossypium</taxon>
    </lineage>
</organism>
<evidence type="ECO:0000313" key="1">
    <source>
        <dbReference type="EMBL" id="MBA0875740.1"/>
    </source>
</evidence>
<sequence length="54" mass="6627">MPTFLLANSKFSSPCPSTYYFLGCNCYFIRFCRYRYSEFTNHFNHRSKFLRIYS</sequence>
<gene>
    <name evidence="1" type="ORF">Goshw_004260</name>
</gene>
<name>A0A7J9MXN1_GOSSC</name>
<evidence type="ECO:0000313" key="2">
    <source>
        <dbReference type="Proteomes" id="UP000593576"/>
    </source>
</evidence>
<accession>A0A7J9MXN1</accession>
<dbReference type="EMBL" id="JABFAF010173502">
    <property type="protein sequence ID" value="MBA0875740.1"/>
    <property type="molecule type" value="Genomic_DNA"/>
</dbReference>
<proteinExistence type="predicted"/>
<dbReference type="AlphaFoldDB" id="A0A7J9MXN1"/>
<comment type="caution">
    <text evidence="1">The sequence shown here is derived from an EMBL/GenBank/DDBJ whole genome shotgun (WGS) entry which is preliminary data.</text>
</comment>
<dbReference type="OrthoDB" id="2303at2759"/>